<feature type="transmembrane region" description="Helical" evidence="1">
    <location>
        <begin position="385"/>
        <end position="406"/>
    </location>
</feature>
<proteinExistence type="predicted"/>
<dbReference type="PANTHER" id="PTHR23028:SF53">
    <property type="entry name" value="ACYL_TRANSF_3 DOMAIN-CONTAINING PROTEIN"/>
    <property type="match status" value="1"/>
</dbReference>
<dbReference type="GO" id="GO:0016020">
    <property type="term" value="C:membrane"/>
    <property type="evidence" value="ECO:0007669"/>
    <property type="project" value="TreeGrafter"/>
</dbReference>
<keyword evidence="5" id="KW-1185">Reference proteome</keyword>
<keyword evidence="4" id="KW-0012">Acyltransferase</keyword>
<feature type="transmembrane region" description="Helical" evidence="1">
    <location>
        <begin position="185"/>
        <end position="208"/>
    </location>
</feature>
<dbReference type="Proteomes" id="UP000523955">
    <property type="component" value="Unassembled WGS sequence"/>
</dbReference>
<feature type="transmembrane region" description="Helical" evidence="1">
    <location>
        <begin position="220"/>
        <end position="237"/>
    </location>
</feature>
<evidence type="ECO:0000259" key="3">
    <source>
        <dbReference type="Pfam" id="PF19040"/>
    </source>
</evidence>
<dbReference type="EMBL" id="JACKXE010000001">
    <property type="protein sequence ID" value="MBB6628543.1"/>
    <property type="molecule type" value="Genomic_DNA"/>
</dbReference>
<reference evidence="4 5" key="1">
    <citation type="submission" date="2020-08" db="EMBL/GenBank/DDBJ databases">
        <authorList>
            <person name="Seo M.-J."/>
        </authorList>
    </citation>
    <scope>NUCLEOTIDE SEQUENCE [LARGE SCALE GENOMIC DNA]</scope>
    <source>
        <strain evidence="4 5">KIGAM211</strain>
    </source>
</reference>
<feature type="transmembrane region" description="Helical" evidence="1">
    <location>
        <begin position="84"/>
        <end position="102"/>
    </location>
</feature>
<dbReference type="GO" id="GO:0009103">
    <property type="term" value="P:lipopolysaccharide biosynthetic process"/>
    <property type="evidence" value="ECO:0007669"/>
    <property type="project" value="TreeGrafter"/>
</dbReference>
<dbReference type="GO" id="GO:0016747">
    <property type="term" value="F:acyltransferase activity, transferring groups other than amino-acyl groups"/>
    <property type="evidence" value="ECO:0007669"/>
    <property type="project" value="InterPro"/>
</dbReference>
<name>A0A7X0VCS8_9ACTN</name>
<keyword evidence="1" id="KW-1133">Transmembrane helix</keyword>
<dbReference type="InterPro" id="IPR043968">
    <property type="entry name" value="SGNH"/>
</dbReference>
<dbReference type="SUPFAM" id="SSF52266">
    <property type="entry name" value="SGNH hydrolase"/>
    <property type="match status" value="1"/>
</dbReference>
<feature type="transmembrane region" description="Helical" evidence="1">
    <location>
        <begin position="249"/>
        <end position="266"/>
    </location>
</feature>
<evidence type="ECO:0000313" key="5">
    <source>
        <dbReference type="Proteomes" id="UP000523955"/>
    </source>
</evidence>
<organism evidence="4 5">
    <name type="scientific">Nocardioides luti</name>
    <dbReference type="NCBI Taxonomy" id="2761101"/>
    <lineage>
        <taxon>Bacteria</taxon>
        <taxon>Bacillati</taxon>
        <taxon>Actinomycetota</taxon>
        <taxon>Actinomycetes</taxon>
        <taxon>Propionibacteriales</taxon>
        <taxon>Nocardioidaceae</taxon>
        <taxon>Nocardioides</taxon>
    </lineage>
</organism>
<accession>A0A7X0VCS8</accession>
<feature type="transmembrane region" description="Helical" evidence="1">
    <location>
        <begin position="334"/>
        <end position="354"/>
    </location>
</feature>
<dbReference type="Pfam" id="PF19040">
    <property type="entry name" value="SGNH"/>
    <property type="match status" value="1"/>
</dbReference>
<protein>
    <submittedName>
        <fullName evidence="4">Acyltransferase</fullName>
    </submittedName>
</protein>
<dbReference type="PANTHER" id="PTHR23028">
    <property type="entry name" value="ACETYLTRANSFERASE"/>
    <property type="match status" value="1"/>
</dbReference>
<gene>
    <name evidence="4" type="ORF">H5V45_14555</name>
</gene>
<comment type="caution">
    <text evidence="4">The sequence shown here is derived from an EMBL/GenBank/DDBJ whole genome shotgun (WGS) entry which is preliminary data.</text>
</comment>
<dbReference type="RefSeq" id="WP_185253589.1">
    <property type="nucleotide sequence ID" value="NZ_JACKXE010000001.1"/>
</dbReference>
<dbReference type="InterPro" id="IPR002656">
    <property type="entry name" value="Acyl_transf_3_dom"/>
</dbReference>
<feature type="transmembrane region" description="Helical" evidence="1">
    <location>
        <begin position="20"/>
        <end position="37"/>
    </location>
</feature>
<evidence type="ECO:0000256" key="1">
    <source>
        <dbReference type="SAM" id="Phobius"/>
    </source>
</evidence>
<feature type="transmembrane region" description="Helical" evidence="1">
    <location>
        <begin position="155"/>
        <end position="173"/>
    </location>
</feature>
<keyword evidence="1" id="KW-0812">Transmembrane</keyword>
<sequence length="708" mass="76286">MDSSRATTPARPHLRRDLQGIRGLGVILVVVGHLAQWPPGAFAMLDMFFVLSGFLITGILIAAFPRYGPGFFVVFYLARFRRLIPAAVAVIAVTVAAWYLLFNSTIGALTARDGVWALLLAVNWHFASNGTDYFADQRPSPLLHYWSLSVEEQFYAVWPLLIFLVLLAWHRHAGRRTAHPDPERVLLVVLGLVTAGMFAYSCWHSAAAPRTAYFSTLDRSWEFGIGALLAVLAPRLARMPAWTSRRLGWGGAVGLIALLFVPPGGLAFPAPWGLGPALTTAVIIAGGIDRDTRYLRIIDNRPMVYLGDISYSVYLVHLPVNLALRPWFEPGAPAYYASTVALTVVASLACFYLVEQPLRFAPALMTAPERRRRAGRPRRGASPRVLQLGWLGVSLVVAAALMAASLHSAPAPASASSERAAAAPSGGHAVTLLERQQERLIDALAAPDFPDFDPPLGALSLEQWSHEEAADGCVDVSEAEVASCRFARPAATKLAVVVGDSFAIAWMPGIRAALEPRGWAVQQLTLAACPTWTLSSYLTPEGKPFEDCAEHHALVESLVQQQHPDLVVLASGGGEVRNSERPDMPHDGFVVAQQGLAATLASMPIARTVVLAPSPPHADLVACIHRFGVPQDCTSSPDADWYDHVDGETAATAAAGARYVQTRDWFCVADVCPGFVGRTPVTADGSHLTVEFSEQLAPLLRRALIGPG</sequence>
<dbReference type="Pfam" id="PF01757">
    <property type="entry name" value="Acyl_transf_3"/>
    <property type="match status" value="1"/>
</dbReference>
<feature type="domain" description="SGNH" evidence="3">
    <location>
        <begin position="481"/>
        <end position="701"/>
    </location>
</feature>
<dbReference type="InterPro" id="IPR050879">
    <property type="entry name" value="Acyltransferase_3"/>
</dbReference>
<feature type="domain" description="Acyltransferase 3" evidence="2">
    <location>
        <begin position="17"/>
        <end position="350"/>
    </location>
</feature>
<keyword evidence="4" id="KW-0808">Transferase</keyword>
<evidence type="ECO:0000259" key="2">
    <source>
        <dbReference type="Pfam" id="PF01757"/>
    </source>
</evidence>
<evidence type="ECO:0000313" key="4">
    <source>
        <dbReference type="EMBL" id="MBB6628543.1"/>
    </source>
</evidence>
<keyword evidence="1" id="KW-0472">Membrane</keyword>
<dbReference type="AlphaFoldDB" id="A0A7X0VCS8"/>